<sequence>MSLRKPRRDSDVILSKYNQKELLFKFLIIGDYGVGKTAIVRRYTEGKFSSNYKITIGADFAIKTLYWDPNTKINLQLWDIAGHERFGYMTRVYYKYAVAAALVFDISRVATFQSVKKWLSDLREKVTLQDGSSIPIVLLANKYDIQQSAIQTDQIIKFCKDNKICKWFITSAKDNLNIDNAMYYLVENVLRAKIDDDIRDSIRLRETLLIDENNGCCKSQ</sequence>
<keyword evidence="6" id="KW-0472">Membrane</keyword>
<dbReference type="GO" id="GO:0005525">
    <property type="term" value="F:GTP binding"/>
    <property type="evidence" value="ECO:0007669"/>
    <property type="project" value="UniProtKB-UniRule"/>
</dbReference>
<evidence type="ECO:0000256" key="1">
    <source>
        <dbReference type="ARBA" id="ARBA00006270"/>
    </source>
</evidence>
<keyword evidence="5 6" id="KW-0636">Prenylation</keyword>
<dbReference type="GO" id="GO:0090385">
    <property type="term" value="P:phagosome-lysosome fusion"/>
    <property type="evidence" value="ECO:0007669"/>
    <property type="project" value="TreeGrafter"/>
</dbReference>
<comment type="subcellular location">
    <subcellularLocation>
        <location evidence="6">Membrane</location>
        <topology evidence="6">Lipid-anchor</topology>
    </subcellularLocation>
</comment>
<dbReference type="AlphaFoldDB" id="A0A835CPZ7"/>
<evidence type="ECO:0000313" key="7">
    <source>
        <dbReference type="EMBL" id="KAF7992414.1"/>
    </source>
</evidence>
<comment type="caution">
    <text evidence="7">The sequence shown here is derived from an EMBL/GenBank/DDBJ whole genome shotgun (WGS) entry which is preliminary data.</text>
</comment>
<dbReference type="Pfam" id="PF00071">
    <property type="entry name" value="Ras"/>
    <property type="match status" value="1"/>
</dbReference>
<dbReference type="InterPro" id="IPR005225">
    <property type="entry name" value="Small_GTP-bd"/>
</dbReference>
<dbReference type="GO" id="GO:0045335">
    <property type="term" value="C:phagocytic vesicle"/>
    <property type="evidence" value="ECO:0007669"/>
    <property type="project" value="TreeGrafter"/>
</dbReference>
<dbReference type="SMART" id="SM00176">
    <property type="entry name" value="RAN"/>
    <property type="match status" value="1"/>
</dbReference>
<evidence type="ECO:0000256" key="4">
    <source>
        <dbReference type="ARBA" id="ARBA00023288"/>
    </source>
</evidence>
<comment type="similarity">
    <text evidence="1 6">Belongs to the small GTPase superfamily. Rab family.</text>
</comment>
<keyword evidence="4 6" id="KW-0449">Lipoprotein</keyword>
<evidence type="ECO:0000256" key="3">
    <source>
        <dbReference type="ARBA" id="ARBA00023134"/>
    </source>
</evidence>
<accession>A0A835CPZ7</accession>
<dbReference type="GO" id="GO:0008333">
    <property type="term" value="P:endosome to lysosome transport"/>
    <property type="evidence" value="ECO:0007669"/>
    <property type="project" value="TreeGrafter"/>
</dbReference>
<dbReference type="OrthoDB" id="245989at2759"/>
<comment type="function">
    <text evidence="6">The small GTPases Rab are key regulators in vesicle trafficking.</text>
</comment>
<dbReference type="GO" id="GO:0016020">
    <property type="term" value="C:membrane"/>
    <property type="evidence" value="ECO:0007669"/>
    <property type="project" value="UniProtKB-SubCell"/>
</dbReference>
<keyword evidence="2 6" id="KW-0547">Nucleotide-binding</keyword>
<dbReference type="EMBL" id="JACMRX010000003">
    <property type="protein sequence ID" value="KAF7992414.1"/>
    <property type="molecule type" value="Genomic_DNA"/>
</dbReference>
<dbReference type="Proteomes" id="UP000639338">
    <property type="component" value="Unassembled WGS sequence"/>
</dbReference>
<evidence type="ECO:0000256" key="2">
    <source>
        <dbReference type="ARBA" id="ARBA00022741"/>
    </source>
</evidence>
<name>A0A835CPZ7_APHGI</name>
<evidence type="ECO:0000313" key="8">
    <source>
        <dbReference type="Proteomes" id="UP000639338"/>
    </source>
</evidence>
<dbReference type="CDD" id="cd04107">
    <property type="entry name" value="Rab32_Rab38"/>
    <property type="match status" value="1"/>
</dbReference>
<evidence type="ECO:0000256" key="5">
    <source>
        <dbReference type="ARBA" id="ARBA00023289"/>
    </source>
</evidence>
<gene>
    <name evidence="7" type="ORF">HCN44_001739</name>
</gene>
<dbReference type="Gene3D" id="3.40.50.300">
    <property type="entry name" value="P-loop containing nucleotide triphosphate hydrolases"/>
    <property type="match status" value="1"/>
</dbReference>
<dbReference type="GO" id="GO:0005770">
    <property type="term" value="C:late endosome"/>
    <property type="evidence" value="ECO:0007669"/>
    <property type="project" value="TreeGrafter"/>
</dbReference>
<dbReference type="PANTHER" id="PTHR47981:SF39">
    <property type="entry name" value="RAS-RELATED PROTEIN RAB"/>
    <property type="match status" value="1"/>
</dbReference>
<dbReference type="PROSITE" id="PS51421">
    <property type="entry name" value="RAS"/>
    <property type="match status" value="1"/>
</dbReference>
<dbReference type="SUPFAM" id="SSF52540">
    <property type="entry name" value="P-loop containing nucleoside triphosphate hydrolases"/>
    <property type="match status" value="1"/>
</dbReference>
<dbReference type="InterPro" id="IPR001806">
    <property type="entry name" value="Small_GTPase"/>
</dbReference>
<dbReference type="PANTHER" id="PTHR47981">
    <property type="entry name" value="RAB FAMILY"/>
    <property type="match status" value="1"/>
</dbReference>
<protein>
    <recommendedName>
        <fullName evidence="6">Ras-related protein Rab</fullName>
    </recommendedName>
</protein>
<organism evidence="7 8">
    <name type="scientific">Aphidius gifuensis</name>
    <name type="common">Parasitoid wasp</name>
    <dbReference type="NCBI Taxonomy" id="684658"/>
    <lineage>
        <taxon>Eukaryota</taxon>
        <taxon>Metazoa</taxon>
        <taxon>Ecdysozoa</taxon>
        <taxon>Arthropoda</taxon>
        <taxon>Hexapoda</taxon>
        <taxon>Insecta</taxon>
        <taxon>Pterygota</taxon>
        <taxon>Neoptera</taxon>
        <taxon>Endopterygota</taxon>
        <taxon>Hymenoptera</taxon>
        <taxon>Apocrita</taxon>
        <taxon>Ichneumonoidea</taxon>
        <taxon>Braconidae</taxon>
        <taxon>Aphidiinae</taxon>
        <taxon>Aphidius</taxon>
    </lineage>
</organism>
<reference evidence="7 8" key="1">
    <citation type="submission" date="2020-08" db="EMBL/GenBank/DDBJ databases">
        <title>Aphidius gifuensis genome sequencing and assembly.</title>
        <authorList>
            <person name="Du Z."/>
        </authorList>
    </citation>
    <scope>NUCLEOTIDE SEQUENCE [LARGE SCALE GENOMIC DNA]</scope>
    <source>
        <strain evidence="7">YNYX2018</strain>
        <tissue evidence="7">Adults</tissue>
    </source>
</reference>
<evidence type="ECO:0000256" key="6">
    <source>
        <dbReference type="RuleBase" id="RU367128"/>
    </source>
</evidence>
<dbReference type="GO" id="GO:0005764">
    <property type="term" value="C:lysosome"/>
    <property type="evidence" value="ECO:0007669"/>
    <property type="project" value="TreeGrafter"/>
</dbReference>
<keyword evidence="3 6" id="KW-0342">GTP-binding</keyword>
<proteinExistence type="inferred from homology"/>
<dbReference type="PRINTS" id="PR00449">
    <property type="entry name" value="RASTRNSFRMNG"/>
</dbReference>
<dbReference type="NCBIfam" id="TIGR00231">
    <property type="entry name" value="small_GTP"/>
    <property type="match status" value="1"/>
</dbReference>
<dbReference type="GO" id="GO:0003924">
    <property type="term" value="F:GTPase activity"/>
    <property type="evidence" value="ECO:0007669"/>
    <property type="project" value="UniProtKB-UniRule"/>
</dbReference>
<dbReference type="FunFam" id="3.40.50.300:FF:002133">
    <property type="entry name" value="Ras family protein"/>
    <property type="match status" value="1"/>
</dbReference>
<dbReference type="PROSITE" id="PS51419">
    <property type="entry name" value="RAB"/>
    <property type="match status" value="1"/>
</dbReference>
<dbReference type="SMART" id="SM00174">
    <property type="entry name" value="RHO"/>
    <property type="match status" value="1"/>
</dbReference>
<dbReference type="InterPro" id="IPR027417">
    <property type="entry name" value="P-loop_NTPase"/>
</dbReference>
<dbReference type="GO" id="GO:0005802">
    <property type="term" value="C:trans-Golgi network"/>
    <property type="evidence" value="ECO:0007669"/>
    <property type="project" value="UniProtKB-UniRule"/>
</dbReference>
<keyword evidence="8" id="KW-1185">Reference proteome</keyword>
<dbReference type="SMART" id="SM00175">
    <property type="entry name" value="RAB"/>
    <property type="match status" value="1"/>
</dbReference>
<dbReference type="SMART" id="SM00173">
    <property type="entry name" value="RAS"/>
    <property type="match status" value="1"/>
</dbReference>
<dbReference type="InterPro" id="IPR030697">
    <property type="entry name" value="Rab29/Rab38/Rab32"/>
</dbReference>